<feature type="region of interest" description="Disordered" evidence="1">
    <location>
        <begin position="1"/>
        <end position="60"/>
    </location>
</feature>
<sequence length="60" mass="6395">MEKGVSHRPEDQSTQHSVEEGTQALTAPGGMMAGVNDVPSCQMSCRSGQSSSRERAVMSR</sequence>
<proteinExistence type="predicted"/>
<gene>
    <name evidence="2" type="ORF">LCGC14_1094740</name>
</gene>
<dbReference type="AlphaFoldDB" id="A0A0F9PUC7"/>
<dbReference type="EMBL" id="LAZR01004885">
    <property type="protein sequence ID" value="KKN04701.1"/>
    <property type="molecule type" value="Genomic_DNA"/>
</dbReference>
<reference evidence="2" key="1">
    <citation type="journal article" date="2015" name="Nature">
        <title>Complex archaea that bridge the gap between prokaryotes and eukaryotes.</title>
        <authorList>
            <person name="Spang A."/>
            <person name="Saw J.H."/>
            <person name="Jorgensen S.L."/>
            <person name="Zaremba-Niedzwiedzka K."/>
            <person name="Martijn J."/>
            <person name="Lind A.E."/>
            <person name="van Eijk R."/>
            <person name="Schleper C."/>
            <person name="Guy L."/>
            <person name="Ettema T.J."/>
        </authorList>
    </citation>
    <scope>NUCLEOTIDE SEQUENCE</scope>
</reference>
<protein>
    <submittedName>
        <fullName evidence="2">Uncharacterized protein</fullName>
    </submittedName>
</protein>
<feature type="compositionally biased region" description="Polar residues" evidence="1">
    <location>
        <begin position="39"/>
        <end position="51"/>
    </location>
</feature>
<evidence type="ECO:0000313" key="2">
    <source>
        <dbReference type="EMBL" id="KKN04701.1"/>
    </source>
</evidence>
<organism evidence="2">
    <name type="scientific">marine sediment metagenome</name>
    <dbReference type="NCBI Taxonomy" id="412755"/>
    <lineage>
        <taxon>unclassified sequences</taxon>
        <taxon>metagenomes</taxon>
        <taxon>ecological metagenomes</taxon>
    </lineage>
</organism>
<evidence type="ECO:0000256" key="1">
    <source>
        <dbReference type="SAM" id="MobiDB-lite"/>
    </source>
</evidence>
<feature type="compositionally biased region" description="Basic and acidic residues" evidence="1">
    <location>
        <begin position="1"/>
        <end position="19"/>
    </location>
</feature>
<accession>A0A0F9PUC7</accession>
<comment type="caution">
    <text evidence="2">The sequence shown here is derived from an EMBL/GenBank/DDBJ whole genome shotgun (WGS) entry which is preliminary data.</text>
</comment>
<name>A0A0F9PUC7_9ZZZZ</name>